<gene>
    <name evidence="2" type="ORF">CYCCA115_LOCUS11088</name>
</gene>
<feature type="region of interest" description="Disordered" evidence="1">
    <location>
        <begin position="1"/>
        <end position="34"/>
    </location>
</feature>
<comment type="caution">
    <text evidence="2">The sequence shown here is derived from an EMBL/GenBank/DDBJ whole genome shotgun (WGS) entry which is preliminary data.</text>
</comment>
<feature type="compositionally biased region" description="Polar residues" evidence="1">
    <location>
        <begin position="83"/>
        <end position="92"/>
    </location>
</feature>
<reference evidence="2" key="1">
    <citation type="submission" date="2023-08" db="EMBL/GenBank/DDBJ databases">
        <authorList>
            <person name="Audoor S."/>
            <person name="Bilcke G."/>
        </authorList>
    </citation>
    <scope>NUCLEOTIDE SEQUENCE</scope>
</reference>
<keyword evidence="3" id="KW-1185">Reference proteome</keyword>
<evidence type="ECO:0000256" key="1">
    <source>
        <dbReference type="SAM" id="MobiDB-lite"/>
    </source>
</evidence>
<evidence type="ECO:0000313" key="3">
    <source>
        <dbReference type="Proteomes" id="UP001295423"/>
    </source>
</evidence>
<feature type="compositionally biased region" description="Low complexity" evidence="1">
    <location>
        <begin position="93"/>
        <end position="103"/>
    </location>
</feature>
<dbReference type="EMBL" id="CAKOGP040001725">
    <property type="protein sequence ID" value="CAJ1947321.1"/>
    <property type="molecule type" value="Genomic_DNA"/>
</dbReference>
<feature type="compositionally biased region" description="Polar residues" evidence="1">
    <location>
        <begin position="1"/>
        <end position="32"/>
    </location>
</feature>
<dbReference type="Proteomes" id="UP001295423">
    <property type="component" value="Unassembled WGS sequence"/>
</dbReference>
<name>A0AAD2FNJ5_9STRA</name>
<feature type="region of interest" description="Disordered" evidence="1">
    <location>
        <begin position="49"/>
        <end position="104"/>
    </location>
</feature>
<accession>A0AAD2FNJ5</accession>
<organism evidence="2 3">
    <name type="scientific">Cylindrotheca closterium</name>
    <dbReference type="NCBI Taxonomy" id="2856"/>
    <lineage>
        <taxon>Eukaryota</taxon>
        <taxon>Sar</taxon>
        <taxon>Stramenopiles</taxon>
        <taxon>Ochrophyta</taxon>
        <taxon>Bacillariophyta</taxon>
        <taxon>Bacillariophyceae</taxon>
        <taxon>Bacillariophycidae</taxon>
        <taxon>Bacillariales</taxon>
        <taxon>Bacillariaceae</taxon>
        <taxon>Cylindrotheca</taxon>
    </lineage>
</organism>
<evidence type="ECO:0000313" key="2">
    <source>
        <dbReference type="EMBL" id="CAJ1947321.1"/>
    </source>
</evidence>
<feature type="compositionally biased region" description="Polar residues" evidence="1">
    <location>
        <begin position="49"/>
        <end position="75"/>
    </location>
</feature>
<dbReference type="AlphaFoldDB" id="A0AAD2FNJ5"/>
<protein>
    <submittedName>
        <fullName evidence="2">Uncharacterized protein</fullName>
    </submittedName>
</protein>
<proteinExistence type="predicted"/>
<sequence length="197" mass="22546">MSNSNSNSIERTRQDMSSSPIQPSARLHQNASVGKENCVKKYDDRLQPSQRFLLKNTNSTDAKSLSSKSMLSGQLGQKRRLSDITTSSAMVPQQTTTTTTTTQGAVRTDFYRDSSPVPLHIQDDYSRHMEEERRRHCSDPVAAFLNRQFHDEDHHYQDNKLMVPLQVWGNRNHNWQVSAINQQILRPKPVRPTAMLP</sequence>